<keyword evidence="1" id="KW-0812">Transmembrane</keyword>
<gene>
    <name evidence="2" type="ORF">SAMN02745165_03185</name>
</gene>
<dbReference type="AlphaFoldDB" id="A0A1M6M714"/>
<dbReference type="RefSeq" id="WP_072909722.1">
    <property type="nucleotide sequence ID" value="NZ_FQZT01000016.1"/>
</dbReference>
<name>A0A1M6M714_MALRU</name>
<dbReference type="OrthoDB" id="8536494at2"/>
<dbReference type="Proteomes" id="UP000184171">
    <property type="component" value="Unassembled WGS sequence"/>
</dbReference>
<accession>A0A1M6M714</accession>
<evidence type="ECO:0000313" key="3">
    <source>
        <dbReference type="Proteomes" id="UP000184171"/>
    </source>
</evidence>
<keyword evidence="3" id="KW-1185">Reference proteome</keyword>
<organism evidence="2 3">
    <name type="scientific">Malonomonas rubra DSM 5091</name>
    <dbReference type="NCBI Taxonomy" id="1122189"/>
    <lineage>
        <taxon>Bacteria</taxon>
        <taxon>Pseudomonadati</taxon>
        <taxon>Thermodesulfobacteriota</taxon>
        <taxon>Desulfuromonadia</taxon>
        <taxon>Desulfuromonadales</taxon>
        <taxon>Geopsychrobacteraceae</taxon>
        <taxon>Malonomonas</taxon>
    </lineage>
</organism>
<reference evidence="2 3" key="1">
    <citation type="submission" date="2016-11" db="EMBL/GenBank/DDBJ databases">
        <authorList>
            <person name="Jaros S."/>
            <person name="Januszkiewicz K."/>
            <person name="Wedrychowicz H."/>
        </authorList>
    </citation>
    <scope>NUCLEOTIDE SEQUENCE [LARGE SCALE GENOMIC DNA]</scope>
    <source>
        <strain evidence="2 3">DSM 5091</strain>
    </source>
</reference>
<sequence>MKNFSVLKNESGFTLVQAVFILVVLAVLGVAMMRLSGIQSSTSIFALQGARAYQAARSGLDWGASRASIGSCSTGSSFAIGGFSISVDCSSQSFNEGSGPYDVYTIKSTATFGSYGSPDYVSRRLEMKVGFP</sequence>
<feature type="transmembrane region" description="Helical" evidence="1">
    <location>
        <begin position="12"/>
        <end position="33"/>
    </location>
</feature>
<evidence type="ECO:0000313" key="2">
    <source>
        <dbReference type="EMBL" id="SHJ79043.1"/>
    </source>
</evidence>
<proteinExistence type="predicted"/>
<protein>
    <submittedName>
        <fullName evidence="2">MSHA biogenesis protein MshP</fullName>
    </submittedName>
</protein>
<keyword evidence="1" id="KW-0472">Membrane</keyword>
<dbReference type="STRING" id="1122189.SAMN02745165_03185"/>
<keyword evidence="1" id="KW-1133">Transmembrane helix</keyword>
<dbReference type="EMBL" id="FQZT01000016">
    <property type="protein sequence ID" value="SHJ79043.1"/>
    <property type="molecule type" value="Genomic_DNA"/>
</dbReference>
<evidence type="ECO:0000256" key="1">
    <source>
        <dbReference type="SAM" id="Phobius"/>
    </source>
</evidence>